<evidence type="ECO:0000256" key="1">
    <source>
        <dbReference type="SAM" id="Phobius"/>
    </source>
</evidence>
<dbReference type="PANTHER" id="PTHR33973:SF4">
    <property type="entry name" value="OS07G0153300 PROTEIN"/>
    <property type="match status" value="1"/>
</dbReference>
<dbReference type="EMBL" id="LAZR01000601">
    <property type="protein sequence ID" value="KKN63095.1"/>
    <property type="molecule type" value="Genomic_DNA"/>
</dbReference>
<accession>A0A0F9S2N6</accession>
<feature type="transmembrane region" description="Helical" evidence="1">
    <location>
        <begin position="210"/>
        <end position="229"/>
    </location>
</feature>
<keyword evidence="1" id="KW-0472">Membrane</keyword>
<proteinExistence type="predicted"/>
<keyword evidence="1" id="KW-1133">Transmembrane helix</keyword>
<gene>
    <name evidence="2" type="ORF">LCGC14_0505190</name>
</gene>
<dbReference type="AlphaFoldDB" id="A0A0F9S2N6"/>
<protein>
    <recommendedName>
        <fullName evidence="3">DUF1365 domain-containing protein</fullName>
    </recommendedName>
</protein>
<evidence type="ECO:0000313" key="2">
    <source>
        <dbReference type="EMBL" id="KKN63095.1"/>
    </source>
</evidence>
<dbReference type="PANTHER" id="PTHR33973">
    <property type="entry name" value="OS07G0153300 PROTEIN"/>
    <property type="match status" value="1"/>
</dbReference>
<organism evidence="2">
    <name type="scientific">marine sediment metagenome</name>
    <dbReference type="NCBI Taxonomy" id="412755"/>
    <lineage>
        <taxon>unclassified sequences</taxon>
        <taxon>metagenomes</taxon>
        <taxon>ecological metagenomes</taxon>
    </lineage>
</organism>
<evidence type="ECO:0008006" key="3">
    <source>
        <dbReference type="Google" id="ProtNLM"/>
    </source>
</evidence>
<reference evidence="2" key="1">
    <citation type="journal article" date="2015" name="Nature">
        <title>Complex archaea that bridge the gap between prokaryotes and eukaryotes.</title>
        <authorList>
            <person name="Spang A."/>
            <person name="Saw J.H."/>
            <person name="Jorgensen S.L."/>
            <person name="Zaremba-Niedzwiedzka K."/>
            <person name="Martijn J."/>
            <person name="Lind A.E."/>
            <person name="van Eijk R."/>
            <person name="Schleper C."/>
            <person name="Guy L."/>
            <person name="Ettema T.J."/>
        </authorList>
    </citation>
    <scope>NUCLEOTIDE SEQUENCE</scope>
</reference>
<sequence length="260" mass="30313">MSSQLYFGKVMHQRMMPMRYRFNYNVFGLLLDIDSVEQDAKALTWFSFNRFNLLSVKTKDHGACDQASWRSWLAKTLAESGLNDIGRVQLLCFPRVLGYSFNPISVWYCEDTAGDTIAIISEVRNTFGGLYHYIHHQNGHALTWPVQGISDKRFHVSPFINMNQEYHFKFTKSASSLGILINEYQDKALHLVASQTAVTEPMTNRRLLRAFFMMPLMSFKIMLMIHWHALKIWLRGGKFHSYDKKNQSEVKSEWLIKTPK</sequence>
<dbReference type="InterPro" id="IPR010775">
    <property type="entry name" value="DUF1365"/>
</dbReference>
<comment type="caution">
    <text evidence="2">The sequence shown here is derived from an EMBL/GenBank/DDBJ whole genome shotgun (WGS) entry which is preliminary data.</text>
</comment>
<keyword evidence="1" id="KW-0812">Transmembrane</keyword>
<name>A0A0F9S2N6_9ZZZZ</name>
<dbReference type="Pfam" id="PF07103">
    <property type="entry name" value="DUF1365"/>
    <property type="match status" value="1"/>
</dbReference>